<dbReference type="RefSeq" id="XP_039769147.1">
    <property type="nucleotide sequence ID" value="XM_039913213.1"/>
</dbReference>
<dbReference type="AlphaFoldDB" id="A0A6I8N416"/>
<dbReference type="InterPro" id="IPR029241">
    <property type="entry name" value="TSGA13"/>
</dbReference>
<proteinExistence type="predicted"/>
<reference evidence="2" key="2">
    <citation type="submission" date="2025-08" db="UniProtKB">
        <authorList>
            <consortium name="Ensembl"/>
        </authorList>
    </citation>
    <scope>IDENTIFICATION</scope>
    <source>
        <strain evidence="2">Glennie</strain>
    </source>
</reference>
<accession>A0A6I8N416</accession>
<dbReference type="RefSeq" id="XP_039769146.1">
    <property type="nucleotide sequence ID" value="XM_039913212.1"/>
</dbReference>
<dbReference type="Ensembl" id="ENSOANT00000065966.1">
    <property type="protein sequence ID" value="ENSOANP00000035605.1"/>
    <property type="gene ID" value="ENSOANG00000042760.1"/>
</dbReference>
<dbReference type="OMA" id="WIIKNAT"/>
<dbReference type="InParanoid" id="A0A6I8N416"/>
<sequence length="263" mass="30699">MQEARDLPKNNNLEASDSLEWTQEITMKSKFVLENLQEYTIQPDLAQYYKPFEPSKLQQFTTHFRQDKGLLFRVLEFDQEMTTLILTNNPLPTLINWQGEGTLSRYFSQDLLNEQKPQKSVERIRFPPLVPQQKTERARRNKTFTVTLGEDPKPKQKQWFRFSTDSDFKCEGRFSKGYVKKKQKKMYPQLRFAPVPKTADEMPRLAPGESGAMKSRRDSAVPKEPLTLATLLEENPTKVVPGEHSFRYGRAPQWLVNNAVVQR</sequence>
<dbReference type="RefSeq" id="XP_039769148.1">
    <property type="nucleotide sequence ID" value="XM_039913214.1"/>
</dbReference>
<dbReference type="PANTHER" id="PTHR37352:SF1">
    <property type="entry name" value="TESTIS-SPECIFIC GENE 13 PROTEIN"/>
    <property type="match status" value="1"/>
</dbReference>
<dbReference type="RefSeq" id="XP_039769142.1">
    <property type="nucleotide sequence ID" value="XM_039913208.1"/>
</dbReference>
<dbReference type="RefSeq" id="XP_039769141.1">
    <property type="nucleotide sequence ID" value="XM_039913207.1"/>
</dbReference>
<feature type="region of interest" description="Disordered" evidence="1">
    <location>
        <begin position="200"/>
        <end position="221"/>
    </location>
</feature>
<dbReference type="OrthoDB" id="9946729at2759"/>
<dbReference type="Pfam" id="PF14994">
    <property type="entry name" value="TSGA13"/>
    <property type="match status" value="1"/>
</dbReference>
<organism evidence="2 3">
    <name type="scientific">Ornithorhynchus anatinus</name>
    <name type="common">Duckbill platypus</name>
    <dbReference type="NCBI Taxonomy" id="9258"/>
    <lineage>
        <taxon>Eukaryota</taxon>
        <taxon>Metazoa</taxon>
        <taxon>Chordata</taxon>
        <taxon>Craniata</taxon>
        <taxon>Vertebrata</taxon>
        <taxon>Euteleostomi</taxon>
        <taxon>Mammalia</taxon>
        <taxon>Monotremata</taxon>
        <taxon>Ornithorhynchidae</taxon>
        <taxon>Ornithorhynchus</taxon>
    </lineage>
</organism>
<evidence type="ECO:0000313" key="3">
    <source>
        <dbReference type="Proteomes" id="UP000002279"/>
    </source>
</evidence>
<dbReference type="CTD" id="114960"/>
<dbReference type="RefSeq" id="XP_039769140.1">
    <property type="nucleotide sequence ID" value="XM_039913206.1"/>
</dbReference>
<dbReference type="RefSeq" id="XP_039769143.1">
    <property type="nucleotide sequence ID" value="XM_039913209.1"/>
</dbReference>
<reference evidence="2" key="3">
    <citation type="submission" date="2025-09" db="UniProtKB">
        <authorList>
            <consortium name="Ensembl"/>
        </authorList>
    </citation>
    <scope>IDENTIFICATION</scope>
    <source>
        <strain evidence="2">Glennie</strain>
    </source>
</reference>
<reference evidence="2 3" key="1">
    <citation type="journal article" date="2008" name="Nature">
        <title>Genome analysis of the platypus reveals unique signatures of evolution.</title>
        <authorList>
            <person name="Warren W.C."/>
            <person name="Hillier L.W."/>
            <person name="Marshall Graves J.A."/>
            <person name="Birney E."/>
            <person name="Ponting C.P."/>
            <person name="Grutzner F."/>
            <person name="Belov K."/>
            <person name="Miller W."/>
            <person name="Clarke L."/>
            <person name="Chinwalla A.T."/>
            <person name="Yang S.P."/>
            <person name="Heger A."/>
            <person name="Locke D.P."/>
            <person name="Miethke P."/>
            <person name="Waters P.D."/>
            <person name="Veyrunes F."/>
            <person name="Fulton L."/>
            <person name="Fulton B."/>
            <person name="Graves T."/>
            <person name="Wallis J."/>
            <person name="Puente X.S."/>
            <person name="Lopez-Otin C."/>
            <person name="Ordonez G.R."/>
            <person name="Eichler E.E."/>
            <person name="Chen L."/>
            <person name="Cheng Z."/>
            <person name="Deakin J.E."/>
            <person name="Alsop A."/>
            <person name="Thompson K."/>
            <person name="Kirby P."/>
            <person name="Papenfuss A.T."/>
            <person name="Wakefield M.J."/>
            <person name="Olender T."/>
            <person name="Lancet D."/>
            <person name="Huttley G.A."/>
            <person name="Smit A.F."/>
            <person name="Pask A."/>
            <person name="Temple-Smith P."/>
            <person name="Batzer M.A."/>
            <person name="Walker J.A."/>
            <person name="Konkel M.K."/>
            <person name="Harris R.S."/>
            <person name="Whittington C.M."/>
            <person name="Wong E.S."/>
            <person name="Gemmell N.J."/>
            <person name="Buschiazzo E."/>
            <person name="Vargas Jentzsch I.M."/>
            <person name="Merkel A."/>
            <person name="Schmitz J."/>
            <person name="Zemann A."/>
            <person name="Churakov G."/>
            <person name="Kriegs J.O."/>
            <person name="Brosius J."/>
            <person name="Murchison E.P."/>
            <person name="Sachidanandam R."/>
            <person name="Smith C."/>
            <person name="Hannon G.J."/>
            <person name="Tsend-Ayush E."/>
            <person name="McMillan D."/>
            <person name="Attenborough R."/>
            <person name="Rens W."/>
            <person name="Ferguson-Smith M."/>
            <person name="Lefevre C.M."/>
            <person name="Sharp J.A."/>
            <person name="Nicholas K.R."/>
            <person name="Ray D.A."/>
            <person name="Kube M."/>
            <person name="Reinhardt R."/>
            <person name="Pringle T.H."/>
            <person name="Taylor J."/>
            <person name="Jones R.C."/>
            <person name="Nixon B."/>
            <person name="Dacheux J.L."/>
            <person name="Niwa H."/>
            <person name="Sekita Y."/>
            <person name="Huang X."/>
            <person name="Stark A."/>
            <person name="Kheradpour P."/>
            <person name="Kellis M."/>
            <person name="Flicek P."/>
            <person name="Chen Y."/>
            <person name="Webber C."/>
            <person name="Hardison R."/>
            <person name="Nelson J."/>
            <person name="Hallsworth-Pepin K."/>
            <person name="Delehaunty K."/>
            <person name="Markovic C."/>
            <person name="Minx P."/>
            <person name="Feng Y."/>
            <person name="Kremitzki C."/>
            <person name="Mitreva M."/>
            <person name="Glasscock J."/>
            <person name="Wylie T."/>
            <person name="Wohldmann P."/>
            <person name="Thiru P."/>
            <person name="Nhan M.N."/>
            <person name="Pohl C.S."/>
            <person name="Smith S.M."/>
            <person name="Hou S."/>
            <person name="Nefedov M."/>
            <person name="de Jong P.J."/>
            <person name="Renfree M.B."/>
            <person name="Mardis E.R."/>
            <person name="Wilson R.K."/>
        </authorList>
    </citation>
    <scope>NUCLEOTIDE SEQUENCE [LARGE SCALE GENOMIC DNA]</scope>
    <source>
        <strain evidence="2 3">Glennie</strain>
    </source>
</reference>
<dbReference type="RefSeq" id="XP_028928580.1">
    <property type="nucleotide sequence ID" value="XM_029072747.2"/>
</dbReference>
<dbReference type="RefSeq" id="XP_039769145.1">
    <property type="nucleotide sequence ID" value="XM_039913211.1"/>
</dbReference>
<dbReference type="KEGG" id="oaa:100079576"/>
<evidence type="ECO:0000256" key="1">
    <source>
        <dbReference type="SAM" id="MobiDB-lite"/>
    </source>
</evidence>
<name>A0A6I8N416_ORNAN</name>
<dbReference type="Bgee" id="ENSOANG00000042760">
    <property type="expression patterns" value="Expressed in testis and 2 other cell types or tissues"/>
</dbReference>
<gene>
    <name evidence="2" type="primary">TSGA13</name>
</gene>
<dbReference type="Proteomes" id="UP000002279">
    <property type="component" value="Chromosome 10"/>
</dbReference>
<dbReference type="PANTHER" id="PTHR37352">
    <property type="entry name" value="TESTIS-SPECIFIC GENE 13 PROTEIN"/>
    <property type="match status" value="1"/>
</dbReference>
<protein>
    <submittedName>
        <fullName evidence="2">Testis specific 13</fullName>
    </submittedName>
</protein>
<dbReference type="RefSeq" id="XP_039769144.1">
    <property type="nucleotide sequence ID" value="XM_039913210.1"/>
</dbReference>
<keyword evidence="3" id="KW-1185">Reference proteome</keyword>
<dbReference type="GeneID" id="100079576"/>
<dbReference type="FunCoup" id="A0A6I8N416">
    <property type="interactions" value="1"/>
</dbReference>
<dbReference type="RefSeq" id="XP_028928579.1">
    <property type="nucleotide sequence ID" value="XM_029072746.2"/>
</dbReference>
<dbReference type="GeneTree" id="ENSGT00390000009822"/>
<evidence type="ECO:0000313" key="2">
    <source>
        <dbReference type="Ensembl" id="ENSOANP00000035605.1"/>
    </source>
</evidence>
<dbReference type="RefSeq" id="XP_028928581.1">
    <property type="nucleotide sequence ID" value="XM_029072748.2"/>
</dbReference>